<proteinExistence type="predicted"/>
<name>A0ABW9ZXK7_9BACT</name>
<reference evidence="2 3" key="1">
    <citation type="submission" date="2020-01" db="EMBL/GenBank/DDBJ databases">
        <title>Genome analysis.</title>
        <authorList>
            <person name="Wu S."/>
            <person name="Wang G."/>
        </authorList>
    </citation>
    <scope>NUCLEOTIDE SEQUENCE [LARGE SCALE GENOMIC DNA]</scope>
    <source>
        <strain evidence="2 3">SYL130</strain>
    </source>
</reference>
<feature type="chain" id="PRO_5046482009" evidence="1">
    <location>
        <begin position="19"/>
        <end position="136"/>
    </location>
</feature>
<accession>A0ABW9ZXK7</accession>
<keyword evidence="1" id="KW-0732">Signal</keyword>
<evidence type="ECO:0000313" key="2">
    <source>
        <dbReference type="EMBL" id="NCI51052.1"/>
    </source>
</evidence>
<dbReference type="RefSeq" id="WP_161819352.1">
    <property type="nucleotide sequence ID" value="NZ_JAACJS010000015.1"/>
</dbReference>
<keyword evidence="3" id="KW-1185">Reference proteome</keyword>
<comment type="caution">
    <text evidence="2">The sequence shown here is derived from an EMBL/GenBank/DDBJ whole genome shotgun (WGS) entry which is preliminary data.</text>
</comment>
<dbReference type="EMBL" id="JAACJS010000015">
    <property type="protein sequence ID" value="NCI51052.1"/>
    <property type="molecule type" value="Genomic_DNA"/>
</dbReference>
<organism evidence="2 3">
    <name type="scientific">Sediminibacterium roseum</name>
    <dbReference type="NCBI Taxonomy" id="1978412"/>
    <lineage>
        <taxon>Bacteria</taxon>
        <taxon>Pseudomonadati</taxon>
        <taxon>Bacteroidota</taxon>
        <taxon>Chitinophagia</taxon>
        <taxon>Chitinophagales</taxon>
        <taxon>Chitinophagaceae</taxon>
        <taxon>Sediminibacterium</taxon>
    </lineage>
</organism>
<evidence type="ECO:0000256" key="1">
    <source>
        <dbReference type="SAM" id="SignalP"/>
    </source>
</evidence>
<dbReference type="Proteomes" id="UP000753802">
    <property type="component" value="Unassembled WGS sequence"/>
</dbReference>
<gene>
    <name evidence="2" type="ORF">GWC95_14045</name>
</gene>
<evidence type="ECO:0000313" key="3">
    <source>
        <dbReference type="Proteomes" id="UP000753802"/>
    </source>
</evidence>
<protein>
    <submittedName>
        <fullName evidence="2">Uncharacterized protein</fullName>
    </submittedName>
</protein>
<sequence length="136" mass="14532">MRTLFFICCLAAATSVSAQKPSTPDSVPKTSLKNLATAGRLWRSLPDTIVTGDDAAPIDRMPNAITAKPVPPVFRGNNGRGFDVYESQLDGMPILMPDSANKASLNYGSVKKVPGVYLVPGPKMYKVPKAGGRREP</sequence>
<feature type="signal peptide" evidence="1">
    <location>
        <begin position="1"/>
        <end position="18"/>
    </location>
</feature>